<evidence type="ECO:0000313" key="3">
    <source>
        <dbReference type="EMBL" id="MBM3330675.1"/>
    </source>
</evidence>
<reference evidence="3" key="1">
    <citation type="submission" date="2019-03" db="EMBL/GenBank/DDBJ databases">
        <title>Lake Tanganyika Metagenome-Assembled Genomes (MAGs).</title>
        <authorList>
            <person name="Tran P."/>
        </authorList>
    </citation>
    <scope>NUCLEOTIDE SEQUENCE</scope>
    <source>
        <strain evidence="3">K_DeepCast_150m_m2_040</strain>
    </source>
</reference>
<feature type="region of interest" description="Disordered" evidence="1">
    <location>
        <begin position="26"/>
        <end position="49"/>
    </location>
</feature>
<gene>
    <name evidence="3" type="ORF">FJY68_02335</name>
</gene>
<proteinExistence type="predicted"/>
<dbReference type="Gene3D" id="3.90.226.10">
    <property type="entry name" value="2-enoyl-CoA Hydratase, Chain A, domain 1"/>
    <property type="match status" value="1"/>
</dbReference>
<dbReference type="SUPFAM" id="SSF52096">
    <property type="entry name" value="ClpP/crotonase"/>
    <property type="match status" value="1"/>
</dbReference>
<dbReference type="GO" id="GO:0006508">
    <property type="term" value="P:proteolysis"/>
    <property type="evidence" value="ECO:0007669"/>
    <property type="project" value="InterPro"/>
</dbReference>
<evidence type="ECO:0000259" key="2">
    <source>
        <dbReference type="Pfam" id="PF03572"/>
    </source>
</evidence>
<comment type="caution">
    <text evidence="3">The sequence shown here is derived from an EMBL/GenBank/DDBJ whole genome shotgun (WGS) entry which is preliminary data.</text>
</comment>
<dbReference type="AlphaFoldDB" id="A0A938BQJ5"/>
<protein>
    <submittedName>
        <fullName evidence="3">T9SS type A sorting domain-containing protein</fullName>
    </submittedName>
</protein>
<dbReference type="InterPro" id="IPR029045">
    <property type="entry name" value="ClpP/crotonase-like_dom_sf"/>
</dbReference>
<name>A0A938BQJ5_UNCW3</name>
<organism evidence="3 4">
    <name type="scientific">candidate division WOR-3 bacterium</name>
    <dbReference type="NCBI Taxonomy" id="2052148"/>
    <lineage>
        <taxon>Bacteria</taxon>
        <taxon>Bacteria division WOR-3</taxon>
    </lineage>
</organism>
<dbReference type="Gene3D" id="3.30.750.44">
    <property type="match status" value="1"/>
</dbReference>
<dbReference type="InterPro" id="IPR005151">
    <property type="entry name" value="Tail-specific_protease"/>
</dbReference>
<accession>A0A938BQJ5</accession>
<dbReference type="EMBL" id="VGIR01000008">
    <property type="protein sequence ID" value="MBM3330675.1"/>
    <property type="molecule type" value="Genomic_DNA"/>
</dbReference>
<evidence type="ECO:0000256" key="1">
    <source>
        <dbReference type="SAM" id="MobiDB-lite"/>
    </source>
</evidence>
<evidence type="ECO:0000313" key="4">
    <source>
        <dbReference type="Proteomes" id="UP000779900"/>
    </source>
</evidence>
<dbReference type="NCBIfam" id="TIGR04183">
    <property type="entry name" value="Por_Secre_tail"/>
    <property type="match status" value="1"/>
</dbReference>
<sequence length="592" mass="64977">MRALVMFIGLVAVALATQVGSLPGAPPNWLKPRAGESPPPHSIPKRPGHYDSTDWRRVIDETWGPGLPVDERLGIFDAFWETIDSSFGCFNNLTVNWDSLRAVYRTEVEAETMSRGRFAAIMDHLAMALQEGHTDIGDIAVKYSQMTPGVPLWVVGSWQEVGHFGAGLTPLPDSSLLVYRVVDAHPLGLERGDVVLGYDRRRWVDILHELQEAQLPIRRRYCLGSCSSAMTYSLLSAAGENWHLFDTIDILKYSSGDTVHLLTVPLARRTMHLFATDQMDIPGVPMPATDSTPSVTHGVVSGTRIGYIYCWRWWTGTVATEFYDAVNTLVSDTTLKGIVIDFRYNEGGSIGPSNSGLELLYRDSTATICFTQRSDPANHFSMRVTNAALWYIIPGNGIGYDKPIAVLVGPGAVSAGDQVALRMTFHPRVRTFGLSTNTAFSCPRSLSVHDGWYASYSPWESCLASDTTYFLTHREFPVDVQVWHTRDAVAEGRDAVVEAAMAWIDSTAGVEEGTPSAERRATKVATIIRGVLSLPEATGFQPQASSSLLDAAGRRVMNLRPGANDVNRLAPGVYVVKLKSGTTSQTRKLVIR</sequence>
<dbReference type="Pfam" id="PF03572">
    <property type="entry name" value="Peptidase_S41"/>
    <property type="match status" value="1"/>
</dbReference>
<dbReference type="Proteomes" id="UP000779900">
    <property type="component" value="Unassembled WGS sequence"/>
</dbReference>
<dbReference type="GO" id="GO:0008236">
    <property type="term" value="F:serine-type peptidase activity"/>
    <property type="evidence" value="ECO:0007669"/>
    <property type="project" value="InterPro"/>
</dbReference>
<dbReference type="InterPro" id="IPR026444">
    <property type="entry name" value="Secre_tail"/>
</dbReference>
<feature type="domain" description="Tail specific protease" evidence="2">
    <location>
        <begin position="304"/>
        <end position="456"/>
    </location>
</feature>